<feature type="compositionally biased region" description="Acidic residues" evidence="1">
    <location>
        <begin position="31"/>
        <end position="49"/>
    </location>
</feature>
<protein>
    <submittedName>
        <fullName evidence="4">Redoxin family protein</fullName>
    </submittedName>
</protein>
<feature type="signal peptide" evidence="2">
    <location>
        <begin position="1"/>
        <end position="26"/>
    </location>
</feature>
<dbReference type="InterPro" id="IPR036249">
    <property type="entry name" value="Thioredoxin-like_sf"/>
</dbReference>
<name>A0AAP9ZE07_9GAMM</name>
<feature type="region of interest" description="Disordered" evidence="1">
    <location>
        <begin position="27"/>
        <end position="68"/>
    </location>
</feature>
<dbReference type="RefSeq" id="WP_186808849.1">
    <property type="nucleotide sequence ID" value="NZ_BJUL01000011.1"/>
</dbReference>
<dbReference type="PANTHER" id="PTHR42852:SF13">
    <property type="entry name" value="PROTEIN DIPZ"/>
    <property type="match status" value="1"/>
</dbReference>
<keyword evidence="2" id="KW-0732">Signal</keyword>
<dbReference type="InterPro" id="IPR013740">
    <property type="entry name" value="Redoxin"/>
</dbReference>
<dbReference type="EMBL" id="CP066539">
    <property type="protein sequence ID" value="QRL03973.1"/>
    <property type="molecule type" value="Genomic_DNA"/>
</dbReference>
<dbReference type="Proteomes" id="UP000663479">
    <property type="component" value="Chromosome"/>
</dbReference>
<organism evidence="4 5">
    <name type="scientific">Vreelandella venusta</name>
    <dbReference type="NCBI Taxonomy" id="44935"/>
    <lineage>
        <taxon>Bacteria</taxon>
        <taxon>Pseudomonadati</taxon>
        <taxon>Pseudomonadota</taxon>
        <taxon>Gammaproteobacteria</taxon>
        <taxon>Oceanospirillales</taxon>
        <taxon>Halomonadaceae</taxon>
        <taxon>Vreelandella</taxon>
    </lineage>
</organism>
<evidence type="ECO:0000256" key="2">
    <source>
        <dbReference type="SAM" id="SignalP"/>
    </source>
</evidence>
<dbReference type="Pfam" id="PF08534">
    <property type="entry name" value="Redoxin"/>
    <property type="match status" value="1"/>
</dbReference>
<dbReference type="GO" id="GO:0016491">
    <property type="term" value="F:oxidoreductase activity"/>
    <property type="evidence" value="ECO:0007669"/>
    <property type="project" value="InterPro"/>
</dbReference>
<proteinExistence type="predicted"/>
<dbReference type="GO" id="GO:0016209">
    <property type="term" value="F:antioxidant activity"/>
    <property type="evidence" value="ECO:0007669"/>
    <property type="project" value="InterPro"/>
</dbReference>
<feature type="chain" id="PRO_5042844990" evidence="2">
    <location>
        <begin position="27"/>
        <end position="368"/>
    </location>
</feature>
<dbReference type="InterPro" id="IPR050553">
    <property type="entry name" value="Thioredoxin_ResA/DsbE_sf"/>
</dbReference>
<dbReference type="CDD" id="cd02966">
    <property type="entry name" value="TlpA_like_family"/>
    <property type="match status" value="1"/>
</dbReference>
<evidence type="ECO:0000259" key="3">
    <source>
        <dbReference type="PROSITE" id="PS51352"/>
    </source>
</evidence>
<dbReference type="Gene3D" id="3.40.30.10">
    <property type="entry name" value="Glutaredoxin"/>
    <property type="match status" value="2"/>
</dbReference>
<dbReference type="PROSITE" id="PS51352">
    <property type="entry name" value="THIOREDOXIN_2"/>
    <property type="match status" value="2"/>
</dbReference>
<reference evidence="4" key="1">
    <citation type="submission" date="2020-12" db="EMBL/GenBank/DDBJ databases">
        <title>Genome reconstruction of Halomonas venusta strain DSM 4743.</title>
        <authorList>
            <person name="Aguirre-Garrido J.F."/>
            <person name="Hernandez-Soto L.M."/>
            <person name="Martinez-Abarca F."/>
        </authorList>
    </citation>
    <scope>NUCLEOTIDE SEQUENCE</scope>
    <source>
        <strain evidence="4">4743</strain>
    </source>
</reference>
<feature type="domain" description="Thioredoxin" evidence="3">
    <location>
        <begin position="60"/>
        <end position="197"/>
    </location>
</feature>
<evidence type="ECO:0000313" key="5">
    <source>
        <dbReference type="Proteomes" id="UP000663479"/>
    </source>
</evidence>
<gene>
    <name evidence="4" type="ORF">JDS37_03160</name>
</gene>
<dbReference type="SUPFAM" id="SSF52833">
    <property type="entry name" value="Thioredoxin-like"/>
    <property type="match status" value="2"/>
</dbReference>
<evidence type="ECO:0000256" key="1">
    <source>
        <dbReference type="SAM" id="MobiDB-lite"/>
    </source>
</evidence>
<dbReference type="Pfam" id="PF00578">
    <property type="entry name" value="AhpC-TSA"/>
    <property type="match status" value="1"/>
</dbReference>
<evidence type="ECO:0000313" key="4">
    <source>
        <dbReference type="EMBL" id="QRL03973.1"/>
    </source>
</evidence>
<dbReference type="PANTHER" id="PTHR42852">
    <property type="entry name" value="THIOL:DISULFIDE INTERCHANGE PROTEIN DSBE"/>
    <property type="match status" value="1"/>
</dbReference>
<dbReference type="InterPro" id="IPR000866">
    <property type="entry name" value="AhpC/TSA"/>
</dbReference>
<feature type="domain" description="Thioredoxin" evidence="3">
    <location>
        <begin position="220"/>
        <end position="368"/>
    </location>
</feature>
<accession>A0AAP9ZE07</accession>
<sequence>MRINSTRLSTAILLAMLLGYVGPSLATETTEQQESEQPESDQAYDADADGEQRAKAAGESLIGQPGPELSITTLEGDTIDLSALYGVKPVYIKFWATWCVPCRQQMPGFQAIQETHGDDIQVIAVNTGYADSAASARAYREEMGLTMPITVDDGTLAEALNLRVTPQHVVIDRSGHITHIGYRDDQALKEALQAALTPTEPDSSTATHDAPAEGIDANALAVGETVSQMNITTRDGDTIDLSRTATDKPLGMVFFASWCESYLAESQPATASACRRVRETVNQLSKDSETQWVGIISGLWTKESDVESYLDTTETAFPVLLDADGDIHRRFGIQQIPTVVLIDADGKVADKLGPQDTKLAEAIERISQ</sequence>
<dbReference type="AlphaFoldDB" id="A0AAP9ZE07"/>
<dbReference type="InterPro" id="IPR013766">
    <property type="entry name" value="Thioredoxin_domain"/>
</dbReference>